<dbReference type="AlphaFoldDB" id="A0A9W6KUY4"/>
<gene>
    <name evidence="8" type="ORF">GCM10017581_098980</name>
</gene>
<feature type="transmembrane region" description="Helical" evidence="6">
    <location>
        <begin position="12"/>
        <end position="32"/>
    </location>
</feature>
<keyword evidence="6" id="KW-1133">Transmembrane helix</keyword>
<dbReference type="PANTHER" id="PTHR43806">
    <property type="entry name" value="PEPTIDASE S8"/>
    <property type="match status" value="1"/>
</dbReference>
<dbReference type="SUPFAM" id="SSF52743">
    <property type="entry name" value="Subtilisin-like"/>
    <property type="match status" value="1"/>
</dbReference>
<evidence type="ECO:0000313" key="9">
    <source>
        <dbReference type="Proteomes" id="UP001143480"/>
    </source>
</evidence>
<evidence type="ECO:0000256" key="1">
    <source>
        <dbReference type="ARBA" id="ARBA00011073"/>
    </source>
</evidence>
<dbReference type="InterPro" id="IPR023828">
    <property type="entry name" value="Peptidase_S8_Ser-AS"/>
</dbReference>
<feature type="transmembrane region" description="Helical" evidence="6">
    <location>
        <begin position="230"/>
        <end position="249"/>
    </location>
</feature>
<feature type="transmembrane region" description="Helical" evidence="6">
    <location>
        <begin position="204"/>
        <end position="224"/>
    </location>
</feature>
<dbReference type="Pfam" id="PF00082">
    <property type="entry name" value="Peptidase_S8"/>
    <property type="match status" value="1"/>
</dbReference>
<evidence type="ECO:0000256" key="6">
    <source>
        <dbReference type="SAM" id="Phobius"/>
    </source>
</evidence>
<dbReference type="Proteomes" id="UP001143480">
    <property type="component" value="Unassembled WGS sequence"/>
</dbReference>
<keyword evidence="9" id="KW-1185">Reference proteome</keyword>
<organism evidence="8 9">
    <name type="scientific">Dactylosporangium matsuzakiense</name>
    <dbReference type="NCBI Taxonomy" id="53360"/>
    <lineage>
        <taxon>Bacteria</taxon>
        <taxon>Bacillati</taxon>
        <taxon>Actinomycetota</taxon>
        <taxon>Actinomycetes</taxon>
        <taxon>Micromonosporales</taxon>
        <taxon>Micromonosporaceae</taxon>
        <taxon>Dactylosporangium</taxon>
    </lineage>
</organism>
<accession>A0A9W6KUY4</accession>
<evidence type="ECO:0000256" key="2">
    <source>
        <dbReference type="ARBA" id="ARBA00022670"/>
    </source>
</evidence>
<feature type="active site" description="Charge relay system" evidence="5">
    <location>
        <position position="523"/>
    </location>
</feature>
<keyword evidence="6" id="KW-0472">Membrane</keyword>
<dbReference type="RefSeq" id="WP_261962502.1">
    <property type="nucleotide sequence ID" value="NZ_BAAAXA010000001.1"/>
</dbReference>
<protein>
    <submittedName>
        <fullName evidence="8">Peptidase S8</fullName>
    </submittedName>
</protein>
<evidence type="ECO:0000259" key="7">
    <source>
        <dbReference type="Pfam" id="PF00082"/>
    </source>
</evidence>
<dbReference type="InterPro" id="IPR050131">
    <property type="entry name" value="Peptidase_S8_subtilisin-like"/>
</dbReference>
<dbReference type="InterPro" id="IPR000209">
    <property type="entry name" value="Peptidase_S8/S53_dom"/>
</dbReference>
<dbReference type="Gene3D" id="3.40.50.200">
    <property type="entry name" value="Peptidase S8/S53 domain"/>
    <property type="match status" value="1"/>
</dbReference>
<feature type="transmembrane region" description="Helical" evidence="6">
    <location>
        <begin position="113"/>
        <end position="133"/>
    </location>
</feature>
<keyword evidence="4 5" id="KW-0720">Serine protease</keyword>
<feature type="active site" description="Charge relay system" evidence="5">
    <location>
        <position position="698"/>
    </location>
</feature>
<feature type="transmembrane region" description="Helical" evidence="6">
    <location>
        <begin position="54"/>
        <end position="77"/>
    </location>
</feature>
<dbReference type="PROSITE" id="PS51892">
    <property type="entry name" value="SUBTILASE"/>
    <property type="match status" value="1"/>
</dbReference>
<feature type="transmembrane region" description="Helical" evidence="6">
    <location>
        <begin position="319"/>
        <end position="340"/>
    </location>
</feature>
<dbReference type="EMBL" id="BSFP01000128">
    <property type="protein sequence ID" value="GLL08138.1"/>
    <property type="molecule type" value="Genomic_DNA"/>
</dbReference>
<evidence type="ECO:0000256" key="4">
    <source>
        <dbReference type="ARBA" id="ARBA00022825"/>
    </source>
</evidence>
<dbReference type="InterPro" id="IPR015500">
    <property type="entry name" value="Peptidase_S8_subtilisin-rel"/>
</dbReference>
<feature type="domain" description="Peptidase S8/S53" evidence="7">
    <location>
        <begin position="477"/>
        <end position="739"/>
    </location>
</feature>
<dbReference type="PANTHER" id="PTHR43806:SF67">
    <property type="entry name" value="EGF-LIKE DOMAIN-CONTAINING PROTEIN"/>
    <property type="match status" value="1"/>
</dbReference>
<proteinExistence type="inferred from homology"/>
<comment type="similarity">
    <text evidence="1 5">Belongs to the peptidase S8 family.</text>
</comment>
<evidence type="ECO:0000313" key="8">
    <source>
        <dbReference type="EMBL" id="GLL08138.1"/>
    </source>
</evidence>
<feature type="transmembrane region" description="Helical" evidence="6">
    <location>
        <begin position="286"/>
        <end position="312"/>
    </location>
</feature>
<name>A0A9W6KUY4_9ACTN</name>
<feature type="transmembrane region" description="Helical" evidence="6">
    <location>
        <begin position="173"/>
        <end position="192"/>
    </location>
</feature>
<feature type="transmembrane region" description="Helical" evidence="6">
    <location>
        <begin position="145"/>
        <end position="167"/>
    </location>
</feature>
<dbReference type="GO" id="GO:0004252">
    <property type="term" value="F:serine-type endopeptidase activity"/>
    <property type="evidence" value="ECO:0007669"/>
    <property type="project" value="UniProtKB-UniRule"/>
</dbReference>
<keyword evidence="2 5" id="KW-0645">Protease</keyword>
<dbReference type="PROSITE" id="PS00138">
    <property type="entry name" value="SUBTILASE_SER"/>
    <property type="match status" value="1"/>
</dbReference>
<feature type="active site" description="Charge relay system" evidence="5">
    <location>
        <position position="486"/>
    </location>
</feature>
<reference evidence="8" key="1">
    <citation type="journal article" date="2014" name="Int. J. Syst. Evol. Microbiol.">
        <title>Complete genome sequence of Corynebacterium casei LMG S-19264T (=DSM 44701T), isolated from a smear-ripened cheese.</title>
        <authorList>
            <consortium name="US DOE Joint Genome Institute (JGI-PGF)"/>
            <person name="Walter F."/>
            <person name="Albersmeier A."/>
            <person name="Kalinowski J."/>
            <person name="Ruckert C."/>
        </authorList>
    </citation>
    <scope>NUCLEOTIDE SEQUENCE</scope>
    <source>
        <strain evidence="8">VKM Ac-1321</strain>
    </source>
</reference>
<dbReference type="PRINTS" id="PR00723">
    <property type="entry name" value="SUBTILISIN"/>
</dbReference>
<feature type="transmembrane region" description="Helical" evidence="6">
    <location>
        <begin position="89"/>
        <end position="107"/>
    </location>
</feature>
<reference evidence="8" key="2">
    <citation type="submission" date="2023-01" db="EMBL/GenBank/DDBJ databases">
        <authorList>
            <person name="Sun Q."/>
            <person name="Evtushenko L."/>
        </authorList>
    </citation>
    <scope>NUCLEOTIDE SEQUENCE</scope>
    <source>
        <strain evidence="8">VKM Ac-1321</strain>
    </source>
</reference>
<evidence type="ECO:0000256" key="5">
    <source>
        <dbReference type="PROSITE-ProRule" id="PRU01240"/>
    </source>
</evidence>
<dbReference type="GO" id="GO:0006508">
    <property type="term" value="P:proteolysis"/>
    <property type="evidence" value="ECO:0007669"/>
    <property type="project" value="UniProtKB-KW"/>
</dbReference>
<feature type="transmembrane region" description="Helical" evidence="6">
    <location>
        <begin position="256"/>
        <end position="274"/>
    </location>
</feature>
<evidence type="ECO:0000256" key="3">
    <source>
        <dbReference type="ARBA" id="ARBA00022801"/>
    </source>
</evidence>
<sequence length="766" mass="78640">MNSPAVPSRRAWGWSLALTIVLGLWMLLWGVLPQAGLWLVTDALSLEGTVAPRWLWPLVAVAALLIAGVPALLLGQLSPVWFARTAGRQWLLATGLGALLGFARLVPPTYHELYLAVLAALAAGAALVHRLVGGRPERRIEPDRWLPWLSLAAGLLLLLPWLWVGALGGATETVLALVAALAIAWLAARPVLALTIQVAGGGNAWGRAALGGLLAGVGLAGLAAGVGEPAVQLLALLSVPPVAFALAALRRLGVPSVIALLTPVLFGPLALIDADETSLVLGLHDGLFWGGVGAAAAGALALAAAAALLAVFRRIRLHAWLAGALAVVLAATGAVVYVGLGQPGLTGERLFVVMREQADLSGLSSVADRTERVRQTYERLVATAERTQAPLRAELRSKHVSFTPFYLVNGVEVDAGPVARQWLAGRADVLHVLLNPQLRPLPAAAEPMHGSQAAPATPPWNLTLIGADRVWADGTTGKGIVVGSSDSGVDGTHPALRANFRGGDDSWLDPYNGAAAPTDPNGHGTHTVATAVGAGVGVAPGATWIACENLPRNLGSMSNYLTCLQFMLAPYTPGADPWHAGRPERAPQVLTNSWGCPSLEGCDAFSMRPAIDAFTAAGIFFVAAAGNTGPGCSSITDPPATYASTLTVGAVDRNARVAEFSSRGPSLDGLAKPDVMAPGVDVLSALPGGGYDVLSGTSMAAPHVAGVVALMWSANPALVGNIARTRDILRSTARPAQPQGTACGTEANTVGAGLVDAYAAVQAAKA</sequence>
<comment type="caution">
    <text evidence="8">The sequence shown here is derived from an EMBL/GenBank/DDBJ whole genome shotgun (WGS) entry which is preliminary data.</text>
</comment>
<dbReference type="InterPro" id="IPR036852">
    <property type="entry name" value="Peptidase_S8/S53_dom_sf"/>
</dbReference>
<keyword evidence="3 5" id="KW-0378">Hydrolase</keyword>
<keyword evidence="6" id="KW-0812">Transmembrane</keyword>